<evidence type="ECO:0000256" key="1">
    <source>
        <dbReference type="SAM" id="MobiDB-lite"/>
    </source>
</evidence>
<sequence>MYQLKESRKLSNTEMKECLQISKSEFLEQINLECSGCISALKDFITLNRKDQFISIDQDIKLNDDLINSQRIFKTFAKLQSFGESIKSIISSIFKKTAPQNNKKRCQLHSLKQNPEINIQEHVHYICNEIVNQNEDCIIQDKEFDYHLQNYLKTKKFCPSCKENIQAALKHFKLQVPQPDCACSIICFIKYDHLKCEIHIPYDPILLNALLNKAQIQPFYQHASTKEDAQEELLICIGLLIKDRLSSLYRETQTQEIIKYIFYQQIGEIFKRRLENYSKMKGEHKSQLEELEQYLKKEVEQKDKQKKKRQLKKQKRKEQQLSFDGSVRANYLQESSRRSISPSNSEKNLLKSFGWQGSPSVSPQTRKELEFLQKEHLQEINNRRKQLREQTKQCWCEWCHHHKQK</sequence>
<dbReference type="GeneID" id="5036786"/>
<dbReference type="PANTHER" id="PTHR13601:SF2">
    <property type="entry name" value="GAMETOGENETIN-BINDING PROTEIN 2"/>
    <property type="match status" value="1"/>
</dbReference>
<accession>A0DKN7</accession>
<dbReference type="RefSeq" id="XP_001451001.1">
    <property type="nucleotide sequence ID" value="XM_001450964.1"/>
</dbReference>
<dbReference type="STRING" id="5888.A0DKN7"/>
<dbReference type="InParanoid" id="A0DKN7"/>
<dbReference type="GO" id="GO:0005737">
    <property type="term" value="C:cytoplasm"/>
    <property type="evidence" value="ECO:0000318"/>
    <property type="project" value="GO_Central"/>
</dbReference>
<dbReference type="eggNOG" id="ENOG502RT2Q">
    <property type="taxonomic scope" value="Eukaryota"/>
</dbReference>
<keyword evidence="3" id="KW-1185">Reference proteome</keyword>
<gene>
    <name evidence="2" type="ORF">GSPATT00017934001</name>
</gene>
<protein>
    <submittedName>
        <fullName evidence="2">Uncharacterized protein</fullName>
    </submittedName>
</protein>
<evidence type="ECO:0000313" key="3">
    <source>
        <dbReference type="Proteomes" id="UP000000600"/>
    </source>
</evidence>
<dbReference type="InterPro" id="IPR026073">
    <property type="entry name" value="GGNBP2"/>
</dbReference>
<reference evidence="2 3" key="1">
    <citation type="journal article" date="2006" name="Nature">
        <title>Global trends of whole-genome duplications revealed by the ciliate Paramecium tetraurelia.</title>
        <authorList>
            <consortium name="Genoscope"/>
            <person name="Aury J.-M."/>
            <person name="Jaillon O."/>
            <person name="Duret L."/>
            <person name="Noel B."/>
            <person name="Jubin C."/>
            <person name="Porcel B.M."/>
            <person name="Segurens B."/>
            <person name="Daubin V."/>
            <person name="Anthouard V."/>
            <person name="Aiach N."/>
            <person name="Arnaiz O."/>
            <person name="Billaut A."/>
            <person name="Beisson J."/>
            <person name="Blanc I."/>
            <person name="Bouhouche K."/>
            <person name="Camara F."/>
            <person name="Duharcourt S."/>
            <person name="Guigo R."/>
            <person name="Gogendeau D."/>
            <person name="Katinka M."/>
            <person name="Keller A.-M."/>
            <person name="Kissmehl R."/>
            <person name="Klotz C."/>
            <person name="Koll F."/>
            <person name="Le Moue A."/>
            <person name="Lepere C."/>
            <person name="Malinsky S."/>
            <person name="Nowacki M."/>
            <person name="Nowak J.K."/>
            <person name="Plattner H."/>
            <person name="Poulain J."/>
            <person name="Ruiz F."/>
            <person name="Serrano V."/>
            <person name="Zagulski M."/>
            <person name="Dessen P."/>
            <person name="Betermier M."/>
            <person name="Weissenbach J."/>
            <person name="Scarpelli C."/>
            <person name="Schachter V."/>
            <person name="Sperling L."/>
            <person name="Meyer E."/>
            <person name="Cohen J."/>
            <person name="Wincker P."/>
        </authorList>
    </citation>
    <scope>NUCLEOTIDE SEQUENCE [LARGE SCALE GENOMIC DNA]</scope>
    <source>
        <strain evidence="2 3">Stock d4-2</strain>
    </source>
</reference>
<dbReference type="PANTHER" id="PTHR13601">
    <property type="entry name" value="GAMETOGENETIN-BINDING PROTEIN 2"/>
    <property type="match status" value="1"/>
</dbReference>
<dbReference type="Proteomes" id="UP000000600">
    <property type="component" value="Unassembled WGS sequence"/>
</dbReference>
<feature type="compositionally biased region" description="Basic residues" evidence="1">
    <location>
        <begin position="304"/>
        <end position="316"/>
    </location>
</feature>
<dbReference type="AlphaFoldDB" id="A0DKN7"/>
<name>A0DKN7_PARTE</name>
<evidence type="ECO:0000313" key="2">
    <source>
        <dbReference type="EMBL" id="CAK83604.1"/>
    </source>
</evidence>
<dbReference type="GO" id="GO:0005634">
    <property type="term" value="C:nucleus"/>
    <property type="evidence" value="ECO:0000318"/>
    <property type="project" value="GO_Central"/>
</dbReference>
<dbReference type="OMA" id="IKYIFYQ"/>
<dbReference type="EMBL" id="CT868474">
    <property type="protein sequence ID" value="CAK83604.1"/>
    <property type="molecule type" value="Genomic_DNA"/>
</dbReference>
<dbReference type="OrthoDB" id="297210at2759"/>
<proteinExistence type="predicted"/>
<feature type="region of interest" description="Disordered" evidence="1">
    <location>
        <begin position="299"/>
        <end position="321"/>
    </location>
</feature>
<dbReference type="HOGENOM" id="CLU_706892_0_0_1"/>
<organism evidence="2 3">
    <name type="scientific">Paramecium tetraurelia</name>
    <dbReference type="NCBI Taxonomy" id="5888"/>
    <lineage>
        <taxon>Eukaryota</taxon>
        <taxon>Sar</taxon>
        <taxon>Alveolata</taxon>
        <taxon>Ciliophora</taxon>
        <taxon>Intramacronucleata</taxon>
        <taxon>Oligohymenophorea</taxon>
        <taxon>Peniculida</taxon>
        <taxon>Parameciidae</taxon>
        <taxon>Paramecium</taxon>
    </lineage>
</organism>
<dbReference type="KEGG" id="ptm:GSPATT00017934001"/>